<accession>A0A2V3ID32</accession>
<gene>
    <name evidence="2" type="ORF">BWQ96_10297</name>
</gene>
<comment type="caution">
    <text evidence="2">The sequence shown here is derived from an EMBL/GenBank/DDBJ whole genome shotgun (WGS) entry which is preliminary data.</text>
</comment>
<evidence type="ECO:0000313" key="3">
    <source>
        <dbReference type="Proteomes" id="UP000247409"/>
    </source>
</evidence>
<reference evidence="2 3" key="1">
    <citation type="journal article" date="2018" name="Mol. Biol. Evol.">
        <title>Analysis of the draft genome of the red seaweed Gracilariopsis chorda provides insights into genome size evolution in Rhodophyta.</title>
        <authorList>
            <person name="Lee J."/>
            <person name="Yang E.C."/>
            <person name="Graf L."/>
            <person name="Yang J.H."/>
            <person name="Qiu H."/>
            <person name="Zel Zion U."/>
            <person name="Chan C.X."/>
            <person name="Stephens T.G."/>
            <person name="Weber A.P.M."/>
            <person name="Boo G.H."/>
            <person name="Boo S.M."/>
            <person name="Kim K.M."/>
            <person name="Shin Y."/>
            <person name="Jung M."/>
            <person name="Lee S.J."/>
            <person name="Yim H.S."/>
            <person name="Lee J.H."/>
            <person name="Bhattacharya D."/>
            <person name="Yoon H.S."/>
        </authorList>
    </citation>
    <scope>NUCLEOTIDE SEQUENCE [LARGE SCALE GENOMIC DNA]</scope>
    <source>
        <strain evidence="2 3">SKKU-2015</strain>
        <tissue evidence="2">Whole body</tissue>
    </source>
</reference>
<dbReference type="EMBL" id="NBIV01000386">
    <property type="protein sequence ID" value="PXF39992.1"/>
    <property type="molecule type" value="Genomic_DNA"/>
</dbReference>
<organism evidence="2 3">
    <name type="scientific">Gracilariopsis chorda</name>
    <dbReference type="NCBI Taxonomy" id="448386"/>
    <lineage>
        <taxon>Eukaryota</taxon>
        <taxon>Rhodophyta</taxon>
        <taxon>Florideophyceae</taxon>
        <taxon>Rhodymeniophycidae</taxon>
        <taxon>Gracilariales</taxon>
        <taxon>Gracilariaceae</taxon>
        <taxon>Gracilariopsis</taxon>
    </lineage>
</organism>
<feature type="signal peptide" evidence="1">
    <location>
        <begin position="1"/>
        <end position="16"/>
    </location>
</feature>
<protein>
    <submittedName>
        <fullName evidence="2">Uncharacterized protein</fullName>
    </submittedName>
</protein>
<keyword evidence="1" id="KW-0732">Signal</keyword>
<feature type="chain" id="PRO_5015933342" evidence="1">
    <location>
        <begin position="17"/>
        <end position="281"/>
    </location>
</feature>
<dbReference type="AlphaFoldDB" id="A0A2V3ID32"/>
<sequence length="281" mass="30950">MIREIAFAWLLCLTSASLLHPSRNLNTRVLKSYRHHSLASKAFGFKPAELFGVSRITNKKCSLLPITRTIVLGEEFEGNPEDAVVVDKSFAFFRLSLGWSADRIERSRRAAVEHFKSKFGLDLSSAVLNTTTGIYEEHGVFYAPFVFTNKLVKIADSDTLTPCTNVSAILGGWLLFGTDITYPMVPGVKGPVKVPGESALFFLYIVFQPGSKFSTAFVLKGTRPSACTFNVCQVVATTDLVDDYYGSSYPGNLEGIAVDTFVKPGVVKTFGSYVLTWPKRD</sequence>
<evidence type="ECO:0000313" key="2">
    <source>
        <dbReference type="EMBL" id="PXF39992.1"/>
    </source>
</evidence>
<proteinExistence type="predicted"/>
<keyword evidence="3" id="KW-1185">Reference proteome</keyword>
<dbReference type="OrthoDB" id="10513843at2759"/>
<dbReference type="Proteomes" id="UP000247409">
    <property type="component" value="Unassembled WGS sequence"/>
</dbReference>
<evidence type="ECO:0000256" key="1">
    <source>
        <dbReference type="SAM" id="SignalP"/>
    </source>
</evidence>
<name>A0A2V3ID32_9FLOR</name>